<sequence length="493" mass="54801">MNWRGNISNRTCSFPKEGRMKRTADLAKKLVITGILLSSITMTAEASATALEKDLSTVYHVYIGKEYMGAVTDQNLVEDLLQQKVSNTEKEFEGLHIDINKKLTYVPEQVFRPIANNEETIEKIEQSIVIQADAIAIKINNQPVVYVKDESEAKAVLDKLQYEYVSEADIRAFEMQKELDASLPALAENESRIVNVKWKENVSLEPARVEPNKIYTLEKALSFFSGASQEAVHTVVEGDGFEKIANKYSLSSEQLKALNPGINEESIEIGQTFRVAVSDPMLHVLVEKEAYTVETLAYEKEVVEDSTMYKGETKIVQEGKEGKVAHTYIIKEENGIQREKNIIKEEILQEPVKHIVHKGTMEVPAENGTGTGSFTWPANGGYISSKQGYRWGKMHKGIDIARPDSYEIKAADNGVVVSAGFDNGGYGNQIIIDHHNGYKTMYAHLDSIAVSVGDTVTQGQQIGIMGQTGDSTGTHLHFEVYKDGALQNPLDYL</sequence>
<accession>A0ABT9WU39</accession>
<dbReference type="SUPFAM" id="SSF54106">
    <property type="entry name" value="LysM domain"/>
    <property type="match status" value="1"/>
</dbReference>
<dbReference type="SMART" id="SM00257">
    <property type="entry name" value="LysM"/>
    <property type="match status" value="1"/>
</dbReference>
<evidence type="ECO:0000259" key="2">
    <source>
        <dbReference type="PROSITE" id="PS51109"/>
    </source>
</evidence>
<dbReference type="InterPro" id="IPR011055">
    <property type="entry name" value="Dup_hybrid_motif"/>
</dbReference>
<evidence type="ECO:0000313" key="5">
    <source>
        <dbReference type="Proteomes" id="UP001223586"/>
    </source>
</evidence>
<dbReference type="PANTHER" id="PTHR21666:SF270">
    <property type="entry name" value="MUREIN HYDROLASE ACTIVATOR ENVC"/>
    <property type="match status" value="1"/>
</dbReference>
<dbReference type="InterPro" id="IPR036779">
    <property type="entry name" value="LysM_dom_sf"/>
</dbReference>
<dbReference type="PROSITE" id="PS51782">
    <property type="entry name" value="LYSM"/>
    <property type="match status" value="1"/>
</dbReference>
<dbReference type="PANTHER" id="PTHR21666">
    <property type="entry name" value="PEPTIDASE-RELATED"/>
    <property type="match status" value="1"/>
</dbReference>
<keyword evidence="1" id="KW-0732">Signal</keyword>
<dbReference type="Gene3D" id="3.10.350.10">
    <property type="entry name" value="LysM domain"/>
    <property type="match status" value="1"/>
</dbReference>
<dbReference type="CDD" id="cd12797">
    <property type="entry name" value="M23_peptidase"/>
    <property type="match status" value="1"/>
</dbReference>
<proteinExistence type="predicted"/>
<evidence type="ECO:0000256" key="1">
    <source>
        <dbReference type="ARBA" id="ARBA00022729"/>
    </source>
</evidence>
<dbReference type="GO" id="GO:0016787">
    <property type="term" value="F:hydrolase activity"/>
    <property type="evidence" value="ECO:0007669"/>
    <property type="project" value="UniProtKB-KW"/>
</dbReference>
<dbReference type="EMBL" id="JAUSTT010000011">
    <property type="protein sequence ID" value="MDQ0176280.1"/>
    <property type="molecule type" value="Genomic_DNA"/>
</dbReference>
<dbReference type="PROSITE" id="PS51109">
    <property type="entry name" value="G5"/>
    <property type="match status" value="1"/>
</dbReference>
<comment type="caution">
    <text evidence="4">The sequence shown here is derived from an EMBL/GenBank/DDBJ whole genome shotgun (WGS) entry which is preliminary data.</text>
</comment>
<gene>
    <name evidence="4" type="ORF">J2S08_002117</name>
</gene>
<dbReference type="RefSeq" id="WP_307229304.1">
    <property type="nucleotide sequence ID" value="NZ_JAUSTT010000011.1"/>
</dbReference>
<dbReference type="Pfam" id="PF01476">
    <property type="entry name" value="LysM"/>
    <property type="match status" value="1"/>
</dbReference>
<feature type="domain" description="G5" evidence="2">
    <location>
        <begin position="282"/>
        <end position="362"/>
    </location>
</feature>
<dbReference type="InterPro" id="IPR050570">
    <property type="entry name" value="Cell_wall_metabolism_enzyme"/>
</dbReference>
<evidence type="ECO:0000313" key="4">
    <source>
        <dbReference type="EMBL" id="MDQ0176280.1"/>
    </source>
</evidence>
<dbReference type="Gene3D" id="2.20.230.10">
    <property type="entry name" value="Resuscitation-promoting factor rpfb"/>
    <property type="match status" value="1"/>
</dbReference>
<protein>
    <submittedName>
        <fullName evidence="4">Murein DD-endopeptidase MepM/ murein hydrolase activator NlpD</fullName>
    </submittedName>
</protein>
<dbReference type="SUPFAM" id="SSF51261">
    <property type="entry name" value="Duplicated hybrid motif"/>
    <property type="match status" value="1"/>
</dbReference>
<dbReference type="InterPro" id="IPR016047">
    <property type="entry name" value="M23ase_b-sheet_dom"/>
</dbReference>
<keyword evidence="4" id="KW-0378">Hydrolase</keyword>
<dbReference type="InterPro" id="IPR018392">
    <property type="entry name" value="LysM"/>
</dbReference>
<dbReference type="InterPro" id="IPR011098">
    <property type="entry name" value="G5_dom"/>
</dbReference>
<dbReference type="Pfam" id="PF07501">
    <property type="entry name" value="G5"/>
    <property type="match status" value="1"/>
</dbReference>
<feature type="domain" description="LysM" evidence="3">
    <location>
        <begin position="231"/>
        <end position="275"/>
    </location>
</feature>
<keyword evidence="5" id="KW-1185">Reference proteome</keyword>
<dbReference type="Gene3D" id="2.70.70.10">
    <property type="entry name" value="Glucose Permease (Domain IIA)"/>
    <property type="match status" value="1"/>
</dbReference>
<organism evidence="4 5">
    <name type="scientific">Bacillus chungangensis</name>
    <dbReference type="NCBI Taxonomy" id="587633"/>
    <lineage>
        <taxon>Bacteria</taxon>
        <taxon>Bacillati</taxon>
        <taxon>Bacillota</taxon>
        <taxon>Bacilli</taxon>
        <taxon>Bacillales</taxon>
        <taxon>Bacillaceae</taxon>
        <taxon>Bacillus</taxon>
    </lineage>
</organism>
<evidence type="ECO:0000259" key="3">
    <source>
        <dbReference type="PROSITE" id="PS51782"/>
    </source>
</evidence>
<name>A0ABT9WU39_9BACI</name>
<dbReference type="CDD" id="cd00118">
    <property type="entry name" value="LysM"/>
    <property type="match status" value="1"/>
</dbReference>
<dbReference type="Pfam" id="PF01551">
    <property type="entry name" value="Peptidase_M23"/>
    <property type="match status" value="1"/>
</dbReference>
<dbReference type="SMART" id="SM01208">
    <property type="entry name" value="G5"/>
    <property type="match status" value="1"/>
</dbReference>
<dbReference type="Proteomes" id="UP001223586">
    <property type="component" value="Unassembled WGS sequence"/>
</dbReference>
<reference evidence="4 5" key="1">
    <citation type="submission" date="2023-07" db="EMBL/GenBank/DDBJ databases">
        <title>Genomic Encyclopedia of Type Strains, Phase IV (KMG-IV): sequencing the most valuable type-strain genomes for metagenomic binning, comparative biology and taxonomic classification.</title>
        <authorList>
            <person name="Goeker M."/>
        </authorList>
    </citation>
    <scope>NUCLEOTIDE SEQUENCE [LARGE SCALE GENOMIC DNA]</scope>
    <source>
        <strain evidence="4 5">DSM 23837</strain>
    </source>
</reference>